<dbReference type="KEGG" id="htq:FRZ44_41780"/>
<protein>
    <recommendedName>
        <fullName evidence="2">CAAX prenyl protease 2/Lysostaphin resistance protein A-like domain-containing protein</fullName>
    </recommendedName>
</protein>
<reference evidence="3 4" key="1">
    <citation type="submission" date="2019-08" db="EMBL/GenBank/DDBJ databases">
        <title>Hyperibacter terrae gen. nov., sp. nov. and Hyperibacter viscosus sp. nov., two new members in the family Rhodospirillaceae isolated from the rhizosphere of Hypericum perforatum.</title>
        <authorList>
            <person name="Noviana Z."/>
        </authorList>
    </citation>
    <scope>NUCLEOTIDE SEQUENCE [LARGE SCALE GENOMIC DNA]</scope>
    <source>
        <strain evidence="3 4">R5913</strain>
    </source>
</reference>
<accession>A0A5J6MNV1</accession>
<feature type="domain" description="CAAX prenyl protease 2/Lysostaphin resistance protein A-like" evidence="2">
    <location>
        <begin position="148"/>
        <end position="244"/>
    </location>
</feature>
<dbReference type="Proteomes" id="UP000326202">
    <property type="component" value="Chromosome"/>
</dbReference>
<evidence type="ECO:0000313" key="3">
    <source>
        <dbReference type="EMBL" id="QEX18867.1"/>
    </source>
</evidence>
<dbReference type="PANTHER" id="PTHR36435:SF1">
    <property type="entry name" value="CAAX AMINO TERMINAL PROTEASE FAMILY PROTEIN"/>
    <property type="match status" value="1"/>
</dbReference>
<evidence type="ECO:0000313" key="4">
    <source>
        <dbReference type="Proteomes" id="UP000326202"/>
    </source>
</evidence>
<feature type="transmembrane region" description="Helical" evidence="1">
    <location>
        <begin position="206"/>
        <end position="225"/>
    </location>
</feature>
<keyword evidence="1" id="KW-0812">Transmembrane</keyword>
<dbReference type="AlphaFoldDB" id="A0A5J6MNV1"/>
<dbReference type="OrthoDB" id="9782250at2"/>
<gene>
    <name evidence="3" type="ORF">FRZ44_41780</name>
</gene>
<feature type="transmembrane region" description="Helical" evidence="1">
    <location>
        <begin position="103"/>
        <end position="125"/>
    </location>
</feature>
<dbReference type="Pfam" id="PF02517">
    <property type="entry name" value="Rce1-like"/>
    <property type="match status" value="1"/>
</dbReference>
<feature type="transmembrane region" description="Helical" evidence="1">
    <location>
        <begin position="145"/>
        <end position="168"/>
    </location>
</feature>
<evidence type="ECO:0000256" key="1">
    <source>
        <dbReference type="SAM" id="Phobius"/>
    </source>
</evidence>
<name>A0A5J6MNV1_9PROT</name>
<evidence type="ECO:0000259" key="2">
    <source>
        <dbReference type="Pfam" id="PF02517"/>
    </source>
</evidence>
<sequence>MTEPPRPFKPPGLRRYDILWIAGIFILSQLATGVVVILVMKGNGLLSTFRDALALPEMEATQLALVAAVVAAGVILAAAGYGLARGRGLEAGRFGLGRVRWPWLLAAVILFAAFNWADGIVSNWLDPTGQLQQDMAEGFFPMHQSLAWAIAVALAVGPITALGEEILFRGLLYRWFRERLGIVLAALLSAAIFAAVHFYFIEVPGLSGQVMTVEILVFGLIAAGLYQGSGSLWPPILFHALSNGTVVFLAYAPPTG</sequence>
<proteinExistence type="predicted"/>
<keyword evidence="1" id="KW-1133">Transmembrane helix</keyword>
<feature type="transmembrane region" description="Helical" evidence="1">
    <location>
        <begin position="60"/>
        <end position="83"/>
    </location>
</feature>
<dbReference type="PANTHER" id="PTHR36435">
    <property type="entry name" value="SLR1288 PROTEIN"/>
    <property type="match status" value="1"/>
</dbReference>
<feature type="transmembrane region" description="Helical" evidence="1">
    <location>
        <begin position="18"/>
        <end position="40"/>
    </location>
</feature>
<dbReference type="InterPro" id="IPR003675">
    <property type="entry name" value="Rce1/LyrA-like_dom"/>
</dbReference>
<feature type="transmembrane region" description="Helical" evidence="1">
    <location>
        <begin position="180"/>
        <end position="200"/>
    </location>
</feature>
<dbReference type="RefSeq" id="WP_151178983.1">
    <property type="nucleotide sequence ID" value="NZ_CP042906.1"/>
</dbReference>
<dbReference type="InterPro" id="IPR052710">
    <property type="entry name" value="CAAX_protease"/>
</dbReference>
<dbReference type="GO" id="GO:0080120">
    <property type="term" value="P:CAAX-box protein maturation"/>
    <property type="evidence" value="ECO:0007669"/>
    <property type="project" value="UniProtKB-ARBA"/>
</dbReference>
<organism evidence="3 4">
    <name type="scientific">Hypericibacter terrae</name>
    <dbReference type="NCBI Taxonomy" id="2602015"/>
    <lineage>
        <taxon>Bacteria</taxon>
        <taxon>Pseudomonadati</taxon>
        <taxon>Pseudomonadota</taxon>
        <taxon>Alphaproteobacteria</taxon>
        <taxon>Rhodospirillales</taxon>
        <taxon>Dongiaceae</taxon>
        <taxon>Hypericibacter</taxon>
    </lineage>
</organism>
<dbReference type="GO" id="GO:0004175">
    <property type="term" value="F:endopeptidase activity"/>
    <property type="evidence" value="ECO:0007669"/>
    <property type="project" value="UniProtKB-ARBA"/>
</dbReference>
<dbReference type="EMBL" id="CP042906">
    <property type="protein sequence ID" value="QEX18867.1"/>
    <property type="molecule type" value="Genomic_DNA"/>
</dbReference>
<keyword evidence="1" id="KW-0472">Membrane</keyword>
<keyword evidence="4" id="KW-1185">Reference proteome</keyword>